<dbReference type="InterPro" id="IPR037401">
    <property type="entry name" value="SnoaL-like"/>
</dbReference>
<organism evidence="2 3">
    <name type="scientific">Nocardia brasiliensis</name>
    <dbReference type="NCBI Taxonomy" id="37326"/>
    <lineage>
        <taxon>Bacteria</taxon>
        <taxon>Bacillati</taxon>
        <taxon>Actinomycetota</taxon>
        <taxon>Actinomycetes</taxon>
        <taxon>Mycobacteriales</taxon>
        <taxon>Nocardiaceae</taxon>
        <taxon>Nocardia</taxon>
    </lineage>
</organism>
<evidence type="ECO:0000259" key="1">
    <source>
        <dbReference type="Pfam" id="PF12680"/>
    </source>
</evidence>
<dbReference type="PANTHER" id="PTHR41252">
    <property type="entry name" value="BLR2505 PROTEIN"/>
    <property type="match status" value="1"/>
</dbReference>
<dbReference type="InterPro" id="IPR032710">
    <property type="entry name" value="NTF2-like_dom_sf"/>
</dbReference>
<dbReference type="Gene3D" id="3.10.450.50">
    <property type="match status" value="1"/>
</dbReference>
<gene>
    <name evidence="2" type="ORF">F5X71_31425</name>
</gene>
<sequence length="134" mass="14431">MSQSNLELVTQVYHAFGARDFSVIERLFDPDIEIKEAAQLPWGGTHVGHNGANTYFGTMLAHIDANVVPQSIFAAGDDVVMTGRGIGKTTGGEVAFDVPNIHVWHLRDGRVVGFDNYVDTPAMLAALNGAPHTN</sequence>
<dbReference type="SUPFAM" id="SSF54427">
    <property type="entry name" value="NTF2-like"/>
    <property type="match status" value="1"/>
</dbReference>
<dbReference type="Pfam" id="PF12680">
    <property type="entry name" value="SnoaL_2"/>
    <property type="match status" value="1"/>
</dbReference>
<accession>A0A6G9XZF1</accession>
<dbReference type="PANTHER" id="PTHR41252:SF1">
    <property type="entry name" value="BLR2505 PROTEIN"/>
    <property type="match status" value="1"/>
</dbReference>
<evidence type="ECO:0000313" key="3">
    <source>
        <dbReference type="Proteomes" id="UP000501705"/>
    </source>
</evidence>
<feature type="domain" description="SnoaL-like" evidence="1">
    <location>
        <begin position="9"/>
        <end position="112"/>
    </location>
</feature>
<reference evidence="2 3" key="1">
    <citation type="journal article" date="2019" name="ACS Chem. Biol.">
        <title>Identification and Mobilization of a Cryptic Antibiotic Biosynthesis Gene Locus from a Human-Pathogenic Nocardia Isolate.</title>
        <authorList>
            <person name="Herisse M."/>
            <person name="Ishida K."/>
            <person name="Porter J.L."/>
            <person name="Howden B."/>
            <person name="Hertweck C."/>
            <person name="Stinear T.P."/>
            <person name="Pidot S.J."/>
        </authorList>
    </citation>
    <scope>NUCLEOTIDE SEQUENCE [LARGE SCALE GENOMIC DNA]</scope>
    <source>
        <strain evidence="2 3">AUSMDU00024985</strain>
    </source>
</reference>
<protein>
    <recommendedName>
        <fullName evidence="1">SnoaL-like domain-containing protein</fullName>
    </recommendedName>
</protein>
<evidence type="ECO:0000313" key="2">
    <source>
        <dbReference type="EMBL" id="QIS06217.1"/>
    </source>
</evidence>
<dbReference type="RefSeq" id="WP_167465263.1">
    <property type="nucleotide sequence ID" value="NZ_CP046171.1"/>
</dbReference>
<dbReference type="EMBL" id="CP046171">
    <property type="protein sequence ID" value="QIS06217.1"/>
    <property type="molecule type" value="Genomic_DNA"/>
</dbReference>
<dbReference type="Proteomes" id="UP000501705">
    <property type="component" value="Chromosome"/>
</dbReference>
<name>A0A6G9XZF1_NOCBR</name>
<proteinExistence type="predicted"/>
<dbReference type="AlphaFoldDB" id="A0A6G9XZF1"/>